<sequence length="53" mass="6276">MLRRLKTWLRSKMGQERLTGLALLNIHHTIIISIDDVINRFSNTKNRNIDFVL</sequence>
<accession>A0A6G0ZGC1</accession>
<reference evidence="1 2" key="1">
    <citation type="submission" date="2019-08" db="EMBL/GenBank/DDBJ databases">
        <title>Whole genome of Aphis craccivora.</title>
        <authorList>
            <person name="Voronova N.V."/>
            <person name="Shulinski R.S."/>
            <person name="Bandarenka Y.V."/>
            <person name="Zhorov D.G."/>
            <person name="Warner D."/>
        </authorList>
    </citation>
    <scope>NUCLEOTIDE SEQUENCE [LARGE SCALE GENOMIC DNA]</scope>
    <source>
        <strain evidence="1">180601</strain>
        <tissue evidence="1">Whole Body</tissue>
    </source>
</reference>
<keyword evidence="2" id="KW-1185">Reference proteome</keyword>
<organism evidence="1 2">
    <name type="scientific">Aphis craccivora</name>
    <name type="common">Cowpea aphid</name>
    <dbReference type="NCBI Taxonomy" id="307492"/>
    <lineage>
        <taxon>Eukaryota</taxon>
        <taxon>Metazoa</taxon>
        <taxon>Ecdysozoa</taxon>
        <taxon>Arthropoda</taxon>
        <taxon>Hexapoda</taxon>
        <taxon>Insecta</taxon>
        <taxon>Pterygota</taxon>
        <taxon>Neoptera</taxon>
        <taxon>Paraneoptera</taxon>
        <taxon>Hemiptera</taxon>
        <taxon>Sternorrhyncha</taxon>
        <taxon>Aphidomorpha</taxon>
        <taxon>Aphidoidea</taxon>
        <taxon>Aphididae</taxon>
        <taxon>Aphidini</taxon>
        <taxon>Aphis</taxon>
        <taxon>Aphis</taxon>
    </lineage>
</organism>
<protein>
    <submittedName>
        <fullName evidence="1">Zinc finger MYM-type protein 1-like</fullName>
    </submittedName>
</protein>
<proteinExistence type="predicted"/>
<dbReference type="AlphaFoldDB" id="A0A6G0ZGC1"/>
<gene>
    <name evidence="1" type="ORF">FWK35_00013474</name>
</gene>
<name>A0A6G0ZGC1_APHCR</name>
<evidence type="ECO:0000313" key="1">
    <source>
        <dbReference type="EMBL" id="KAF0769890.1"/>
    </source>
</evidence>
<dbReference type="EMBL" id="VUJU01000515">
    <property type="protein sequence ID" value="KAF0769890.1"/>
    <property type="molecule type" value="Genomic_DNA"/>
</dbReference>
<dbReference type="OrthoDB" id="6621209at2759"/>
<evidence type="ECO:0000313" key="2">
    <source>
        <dbReference type="Proteomes" id="UP000478052"/>
    </source>
</evidence>
<comment type="caution">
    <text evidence="1">The sequence shown here is derived from an EMBL/GenBank/DDBJ whole genome shotgun (WGS) entry which is preliminary data.</text>
</comment>
<dbReference type="Proteomes" id="UP000478052">
    <property type="component" value="Unassembled WGS sequence"/>
</dbReference>